<dbReference type="GO" id="GO:0016020">
    <property type="term" value="C:membrane"/>
    <property type="evidence" value="ECO:0007669"/>
    <property type="project" value="UniProtKB-SubCell"/>
</dbReference>
<feature type="transmembrane region" description="Helical" evidence="5">
    <location>
        <begin position="417"/>
        <end position="441"/>
    </location>
</feature>
<keyword evidence="2 5" id="KW-0812">Transmembrane</keyword>
<evidence type="ECO:0000313" key="8">
    <source>
        <dbReference type="Proteomes" id="UP000007013"/>
    </source>
</evidence>
<sequence>MVRAVDTTSARAQLRVESSAAGSPSAGLRSLPLHWQEKLLIGLVAGCLITLAWGLGGMAYWVQCTGLALAAASFVAALWPRTYFEPGRDFRLILWPRLLRFPLFWIGLIYVAFVVVQALNPAWRFMRSDQGWWIEPLEYATWLPHGVEGTPLLKMNAWRALTIHGTAWLLVCAIWVGFTRRKSARVLLWTIGISGVTLALLGLLQRLTGSTKMFWAWRPPFEYYFGTFLYKNHAGAYLNLIVATCAGLAWWHAERAHRRLQKSHPGMLLLFLALLTFAAVVFTFSRAAAALGLGLLLILAIGYAVRVSFRARGGTPPLVTSLMAVFFVGFLGLAAYSLNIEKVVDRFGLLFEEERTAAIEYRKQAAQAAIDMGKDSPWVGHGVGEFRYVFPRYQYQYPMIFTEGKRRLYWEFAHNDYAQLFAEAGWFGVVLAAATLIYLLMASVRQGVFSRPAKLALLGGPLVVLLHAAMDFPFGNPAILATTAALIVVTLRWTELEHGKGLTVNASR</sequence>
<dbReference type="KEGG" id="ote:Oter_3440"/>
<evidence type="ECO:0000313" key="7">
    <source>
        <dbReference type="EMBL" id="ACB76717.1"/>
    </source>
</evidence>
<evidence type="ECO:0000256" key="3">
    <source>
        <dbReference type="ARBA" id="ARBA00022989"/>
    </source>
</evidence>
<feature type="transmembrane region" description="Helical" evidence="5">
    <location>
        <begin position="39"/>
        <end position="54"/>
    </location>
</feature>
<reference evidence="7 8" key="1">
    <citation type="journal article" date="2011" name="J. Bacteriol.">
        <title>Genome sequence of the verrucomicrobium Opitutus terrae PB90-1, an abundant inhabitant of rice paddy soil ecosystems.</title>
        <authorList>
            <person name="van Passel M.W."/>
            <person name="Kant R."/>
            <person name="Palva A."/>
            <person name="Copeland A."/>
            <person name="Lucas S."/>
            <person name="Lapidus A."/>
            <person name="Glavina del Rio T."/>
            <person name="Pitluck S."/>
            <person name="Goltsman E."/>
            <person name="Clum A."/>
            <person name="Sun H."/>
            <person name="Schmutz J."/>
            <person name="Larimer F.W."/>
            <person name="Land M.L."/>
            <person name="Hauser L."/>
            <person name="Kyrpides N."/>
            <person name="Mikhailova N."/>
            <person name="Richardson P.P."/>
            <person name="Janssen P.H."/>
            <person name="de Vos W.M."/>
            <person name="Smidt H."/>
        </authorList>
    </citation>
    <scope>NUCLEOTIDE SEQUENCE [LARGE SCALE GENOMIC DNA]</scope>
    <source>
        <strain evidence="8">DSM 11246 / JCM 15787 / PB90-1</strain>
    </source>
</reference>
<proteinExistence type="predicted"/>
<feature type="transmembrane region" description="Helical" evidence="5">
    <location>
        <begin position="453"/>
        <end position="470"/>
    </location>
</feature>
<feature type="transmembrane region" description="Helical" evidence="5">
    <location>
        <begin position="476"/>
        <end position="494"/>
    </location>
</feature>
<gene>
    <name evidence="7" type="ordered locus">Oter_3440</name>
</gene>
<organism evidence="7 8">
    <name type="scientific">Opitutus terrae (strain DSM 11246 / JCM 15787 / PB90-1)</name>
    <dbReference type="NCBI Taxonomy" id="452637"/>
    <lineage>
        <taxon>Bacteria</taxon>
        <taxon>Pseudomonadati</taxon>
        <taxon>Verrucomicrobiota</taxon>
        <taxon>Opitutia</taxon>
        <taxon>Opitutales</taxon>
        <taxon>Opitutaceae</taxon>
        <taxon>Opitutus</taxon>
    </lineage>
</organism>
<dbReference type="PANTHER" id="PTHR37422:SF23">
    <property type="entry name" value="TEICHURONIC ACID BIOSYNTHESIS PROTEIN TUAE"/>
    <property type="match status" value="1"/>
</dbReference>
<accession>B1ZV50</accession>
<dbReference type="PANTHER" id="PTHR37422">
    <property type="entry name" value="TEICHURONIC ACID BIOSYNTHESIS PROTEIN TUAE"/>
    <property type="match status" value="1"/>
</dbReference>
<dbReference type="Pfam" id="PF04932">
    <property type="entry name" value="Wzy_C"/>
    <property type="match status" value="1"/>
</dbReference>
<feature type="domain" description="O-antigen ligase-related" evidence="6">
    <location>
        <begin position="271"/>
        <end position="432"/>
    </location>
</feature>
<dbReference type="STRING" id="452637.Oter_3440"/>
<feature type="transmembrane region" description="Helical" evidence="5">
    <location>
        <begin position="157"/>
        <end position="179"/>
    </location>
</feature>
<keyword evidence="3 5" id="KW-1133">Transmembrane helix</keyword>
<protein>
    <submittedName>
        <fullName evidence="7">O-antigen polymerase</fullName>
    </submittedName>
</protein>
<evidence type="ECO:0000256" key="4">
    <source>
        <dbReference type="ARBA" id="ARBA00023136"/>
    </source>
</evidence>
<dbReference type="InterPro" id="IPR007016">
    <property type="entry name" value="O-antigen_ligase-rel_domated"/>
</dbReference>
<evidence type="ECO:0000259" key="6">
    <source>
        <dbReference type="Pfam" id="PF04932"/>
    </source>
</evidence>
<feature type="transmembrane region" description="Helical" evidence="5">
    <location>
        <begin position="234"/>
        <end position="253"/>
    </location>
</feature>
<evidence type="ECO:0000256" key="2">
    <source>
        <dbReference type="ARBA" id="ARBA00022692"/>
    </source>
</evidence>
<feature type="transmembrane region" description="Helical" evidence="5">
    <location>
        <begin position="317"/>
        <end position="338"/>
    </location>
</feature>
<feature type="transmembrane region" description="Helical" evidence="5">
    <location>
        <begin position="60"/>
        <end position="80"/>
    </location>
</feature>
<name>B1ZV50_OPITP</name>
<dbReference type="AlphaFoldDB" id="B1ZV50"/>
<comment type="subcellular location">
    <subcellularLocation>
        <location evidence="1">Membrane</location>
        <topology evidence="1">Multi-pass membrane protein</topology>
    </subcellularLocation>
</comment>
<evidence type="ECO:0000256" key="1">
    <source>
        <dbReference type="ARBA" id="ARBA00004141"/>
    </source>
</evidence>
<dbReference type="eggNOG" id="COG3307">
    <property type="taxonomic scope" value="Bacteria"/>
</dbReference>
<feature type="transmembrane region" description="Helical" evidence="5">
    <location>
        <begin position="265"/>
        <end position="282"/>
    </location>
</feature>
<dbReference type="HOGENOM" id="CLU_543950_0_0_0"/>
<dbReference type="EMBL" id="CP001032">
    <property type="protein sequence ID" value="ACB76717.1"/>
    <property type="molecule type" value="Genomic_DNA"/>
</dbReference>
<keyword evidence="4 5" id="KW-0472">Membrane</keyword>
<feature type="transmembrane region" description="Helical" evidence="5">
    <location>
        <begin position="186"/>
        <end position="204"/>
    </location>
</feature>
<feature type="transmembrane region" description="Helical" evidence="5">
    <location>
        <begin position="288"/>
        <end position="305"/>
    </location>
</feature>
<dbReference type="Proteomes" id="UP000007013">
    <property type="component" value="Chromosome"/>
</dbReference>
<feature type="transmembrane region" description="Helical" evidence="5">
    <location>
        <begin position="101"/>
        <end position="119"/>
    </location>
</feature>
<evidence type="ECO:0000256" key="5">
    <source>
        <dbReference type="SAM" id="Phobius"/>
    </source>
</evidence>
<keyword evidence="8" id="KW-1185">Reference proteome</keyword>
<dbReference type="InterPro" id="IPR051533">
    <property type="entry name" value="WaaL-like"/>
</dbReference>